<dbReference type="Pfam" id="PF15711">
    <property type="entry name" value="ILEI"/>
    <property type="match status" value="1"/>
</dbReference>
<dbReference type="PANTHER" id="PTHR46396">
    <property type="entry name" value="PROTEIN O-LINKED-MANNOSE BETA-1,2-N-ACETYLGLUCOSAMINYLTRANSFERASE 1"/>
    <property type="match status" value="1"/>
</dbReference>
<keyword evidence="13" id="KW-0464">Manganese</keyword>
<comment type="caution">
    <text evidence="17">The sequence shown here is derived from an EMBL/GenBank/DDBJ whole genome shotgun (WGS) entry which is preliminary data.</text>
</comment>
<evidence type="ECO:0000256" key="8">
    <source>
        <dbReference type="ARBA" id="ARBA00022723"/>
    </source>
</evidence>
<evidence type="ECO:0000256" key="1">
    <source>
        <dbReference type="ARBA" id="ARBA00001936"/>
    </source>
</evidence>
<dbReference type="GO" id="GO:0047223">
    <property type="term" value="F:beta-1,3-galactosyl-O-glycosyl-glycoprotein beta-1,3-N-acetylglucosaminyltransferase activity"/>
    <property type="evidence" value="ECO:0007669"/>
    <property type="project" value="TreeGrafter"/>
</dbReference>
<organism evidence="17 18">
    <name type="scientific">Penaeus vannamei</name>
    <name type="common">Whiteleg shrimp</name>
    <name type="synonym">Litopenaeus vannamei</name>
    <dbReference type="NCBI Taxonomy" id="6689"/>
    <lineage>
        <taxon>Eukaryota</taxon>
        <taxon>Metazoa</taxon>
        <taxon>Ecdysozoa</taxon>
        <taxon>Arthropoda</taxon>
        <taxon>Crustacea</taxon>
        <taxon>Multicrustacea</taxon>
        <taxon>Malacostraca</taxon>
        <taxon>Eumalacostraca</taxon>
        <taxon>Eucarida</taxon>
        <taxon>Decapoda</taxon>
        <taxon>Dendrobranchiata</taxon>
        <taxon>Penaeoidea</taxon>
        <taxon>Penaeidae</taxon>
        <taxon>Penaeus</taxon>
    </lineage>
</organism>
<evidence type="ECO:0000256" key="2">
    <source>
        <dbReference type="ARBA" id="ARBA00004323"/>
    </source>
</evidence>
<feature type="compositionally biased region" description="Basic and acidic residues" evidence="14">
    <location>
        <begin position="376"/>
        <end position="388"/>
    </location>
</feature>
<evidence type="ECO:0000313" key="18">
    <source>
        <dbReference type="Proteomes" id="UP000283509"/>
    </source>
</evidence>
<dbReference type="InterPro" id="IPR004139">
    <property type="entry name" value="Glyco_trans_13"/>
</dbReference>
<comment type="cofactor">
    <cofactor evidence="1">
        <name>Mn(2+)</name>
        <dbReference type="ChEBI" id="CHEBI:29035"/>
    </cofactor>
</comment>
<evidence type="ECO:0000256" key="10">
    <source>
        <dbReference type="ARBA" id="ARBA00022989"/>
    </source>
</evidence>
<protein>
    <recommendedName>
        <fullName evidence="16">ILEI/PANDER domain-containing protein</fullName>
    </recommendedName>
</protein>
<evidence type="ECO:0000256" key="4">
    <source>
        <dbReference type="ARBA" id="ARBA00006492"/>
    </source>
</evidence>
<dbReference type="Proteomes" id="UP000283509">
    <property type="component" value="Unassembled WGS sequence"/>
</dbReference>
<comment type="similarity">
    <text evidence="4">Belongs to the glycosyltransferase 13 family.</text>
</comment>
<keyword evidence="6" id="KW-0808">Transferase</keyword>
<keyword evidence="11" id="KW-0333">Golgi apparatus</keyword>
<dbReference type="Pfam" id="PF03071">
    <property type="entry name" value="GNT-I"/>
    <property type="match status" value="1"/>
</dbReference>
<keyword evidence="5" id="KW-0328">Glycosyltransferase</keyword>
<evidence type="ECO:0000256" key="13">
    <source>
        <dbReference type="ARBA" id="ARBA00023211"/>
    </source>
</evidence>
<dbReference type="OrthoDB" id="6355844at2759"/>
<dbReference type="PROSITE" id="PS52031">
    <property type="entry name" value="GG_LECTIN"/>
    <property type="match status" value="1"/>
</dbReference>
<evidence type="ECO:0000256" key="9">
    <source>
        <dbReference type="ARBA" id="ARBA00022968"/>
    </source>
</evidence>
<sequence length="765" mass="85882">MTSKKRVCIFFLLAAVSASLAATGIMLGAAGHGPGSREALPRMQGATGSSDAPRAKKDQDRRARQGPYEQQSASPKSPRHASQIPERGAKGSVLLEALLGPSGVTFLVDGTEVSHVPGREVLRVTVSAYRVINKTMPWGAGRARLHAGIHYVIMNERSGQVMRATTFFTWQPEATRQLQDVVRSTRNGRVIVILATPEFTQYLSQDILKEFKTLGSHFSDRFVVHDTWCMVARKGMGVIHESLTTTTPRTYTRDSSPVRLQLVLPLVQGEQCSWDNDKDRVRFCETYGGYGSFCRCEGPPWTPDPSKGPNYPMAEKIPVAIVTSRRLPLVLRQVAQLWASPGGSYTPILIIVDGRSQEARDLGRLLNLTVIEHDNHAPTGEPRVEKAKKTGSPKRPPSQCGGLRRRQIAGAPIRPRAWNGRRACLIRFPEAPWRTPARINSIVKFALRTVFERHPYADHAIILEDDLQLAPDFIPFFHQASRALRSDPRLLFVNAFNYNSYAHTAHDPRKLYRGHGIPGYGWMTSRKGAGLMLDIWVGEDQGVALWDWWIRKELLGERDMLMPEVPRTRHMGAGGVHISGFDQLLFSSQPMTNGTRTILDVDSALTPTYQEHLQEELDSALVVEIRSHPCEDIPLPMHQTNKRYVIYIYQPTQSDVYHSYFVIAQCLGINERDMHESYKMLVTFPFCGNQVYVVACPNSPYCHPRHPSQVYHATEEDADIARANPFNMPLLQVSYGIRTLAKDPWDEFTLMNRVVVNYTIGSDDG</sequence>
<evidence type="ECO:0000256" key="11">
    <source>
        <dbReference type="ARBA" id="ARBA00023034"/>
    </source>
</evidence>
<feature type="domain" description="ILEI/PANDER" evidence="16">
    <location>
        <begin position="148"/>
        <end position="235"/>
    </location>
</feature>
<evidence type="ECO:0000256" key="14">
    <source>
        <dbReference type="SAM" id="MobiDB-lite"/>
    </source>
</evidence>
<keyword evidence="7" id="KW-0812">Transmembrane</keyword>
<evidence type="ECO:0000256" key="3">
    <source>
        <dbReference type="ARBA" id="ARBA00004922"/>
    </source>
</evidence>
<keyword evidence="12" id="KW-0472">Membrane</keyword>
<evidence type="ECO:0000256" key="7">
    <source>
        <dbReference type="ARBA" id="ARBA00022692"/>
    </source>
</evidence>
<dbReference type="UniPathway" id="UPA00378"/>
<feature type="compositionally biased region" description="Basic and acidic residues" evidence="14">
    <location>
        <begin position="53"/>
        <end position="63"/>
    </location>
</feature>
<reference evidence="17 18" key="2">
    <citation type="submission" date="2019-01" db="EMBL/GenBank/DDBJ databases">
        <title>The decoding of complex shrimp genome reveals the adaptation for benthos swimmer, frequently molting mechanism and breeding impact on genome.</title>
        <authorList>
            <person name="Sun Y."/>
            <person name="Gao Y."/>
            <person name="Yu Y."/>
        </authorList>
    </citation>
    <scope>NUCLEOTIDE SEQUENCE [LARGE SCALE GENOMIC DNA]</scope>
    <source>
        <tissue evidence="17">Muscle</tissue>
    </source>
</reference>
<dbReference type="Gene3D" id="3.90.550.10">
    <property type="entry name" value="Spore Coat Polysaccharide Biosynthesis Protein SpsA, Chain A"/>
    <property type="match status" value="1"/>
</dbReference>
<feature type="chain" id="PRO_5018574515" description="ILEI/PANDER domain-containing protein" evidence="15">
    <location>
        <begin position="22"/>
        <end position="765"/>
    </location>
</feature>
<evidence type="ECO:0000256" key="5">
    <source>
        <dbReference type="ARBA" id="ARBA00022676"/>
    </source>
</evidence>
<keyword evidence="18" id="KW-1185">Reference proteome</keyword>
<keyword evidence="10" id="KW-1133">Transmembrane helix</keyword>
<feature type="region of interest" description="Disordered" evidence="14">
    <location>
        <begin position="376"/>
        <end position="404"/>
    </location>
</feature>
<evidence type="ECO:0000259" key="16">
    <source>
        <dbReference type="Pfam" id="PF15711"/>
    </source>
</evidence>
<feature type="region of interest" description="Disordered" evidence="14">
    <location>
        <begin position="32"/>
        <end position="85"/>
    </location>
</feature>
<dbReference type="AlphaFoldDB" id="A0A3R7PF33"/>
<reference evidence="17 18" key="1">
    <citation type="submission" date="2018-04" db="EMBL/GenBank/DDBJ databases">
        <authorList>
            <person name="Zhang X."/>
            <person name="Yuan J."/>
            <person name="Li F."/>
            <person name="Xiang J."/>
        </authorList>
    </citation>
    <scope>NUCLEOTIDE SEQUENCE [LARGE SCALE GENOMIC DNA]</scope>
    <source>
        <tissue evidence="17">Muscle</tissue>
    </source>
</reference>
<feature type="signal peptide" evidence="15">
    <location>
        <begin position="1"/>
        <end position="21"/>
    </location>
</feature>
<dbReference type="PANTHER" id="PTHR46396:SF1">
    <property type="entry name" value="PROTEIN O-LINKED-MANNOSE BETA-1,2-N-ACETYLGLUCOSAMINYLTRANSFERASE 1"/>
    <property type="match status" value="1"/>
</dbReference>
<evidence type="ECO:0000256" key="15">
    <source>
        <dbReference type="SAM" id="SignalP"/>
    </source>
</evidence>
<dbReference type="InterPro" id="IPR052463">
    <property type="entry name" value="O-linked_mannose_GnT"/>
</dbReference>
<name>A0A3R7PF33_PENVA</name>
<evidence type="ECO:0000256" key="6">
    <source>
        <dbReference type="ARBA" id="ARBA00022679"/>
    </source>
</evidence>
<accession>A0A3R7PF33</accession>
<dbReference type="GO" id="GO:0000139">
    <property type="term" value="C:Golgi membrane"/>
    <property type="evidence" value="ECO:0007669"/>
    <property type="project" value="UniProtKB-SubCell"/>
</dbReference>
<dbReference type="InterPro" id="IPR029044">
    <property type="entry name" value="Nucleotide-diphossugar_trans"/>
</dbReference>
<dbReference type="SUPFAM" id="SSF53448">
    <property type="entry name" value="Nucleotide-diphospho-sugar transferases"/>
    <property type="match status" value="1"/>
</dbReference>
<keyword evidence="15" id="KW-0732">Signal</keyword>
<evidence type="ECO:0000313" key="17">
    <source>
        <dbReference type="EMBL" id="ROT64153.1"/>
    </source>
</evidence>
<proteinExistence type="inferred from homology"/>
<dbReference type="EMBL" id="QCYY01003312">
    <property type="protein sequence ID" value="ROT64153.1"/>
    <property type="molecule type" value="Genomic_DNA"/>
</dbReference>
<dbReference type="GO" id="GO:0016266">
    <property type="term" value="P:protein O-linked glycosylation via N-acetyl-galactosamine"/>
    <property type="evidence" value="ECO:0007669"/>
    <property type="project" value="TreeGrafter"/>
</dbReference>
<keyword evidence="8" id="KW-0479">Metal-binding</keyword>
<gene>
    <name evidence="17" type="ORF">C7M84_017926</name>
</gene>
<dbReference type="GO" id="GO:0046872">
    <property type="term" value="F:metal ion binding"/>
    <property type="evidence" value="ECO:0007669"/>
    <property type="project" value="UniProtKB-KW"/>
</dbReference>
<comment type="subcellular location">
    <subcellularLocation>
        <location evidence="2">Golgi apparatus membrane</location>
        <topology evidence="2">Single-pass type II membrane protein</topology>
    </subcellularLocation>
</comment>
<evidence type="ECO:0000256" key="12">
    <source>
        <dbReference type="ARBA" id="ARBA00023136"/>
    </source>
</evidence>
<keyword evidence="9" id="KW-0735">Signal-anchor</keyword>
<dbReference type="InterPro" id="IPR039477">
    <property type="entry name" value="ILEI/PANDER_dom"/>
</dbReference>
<comment type="pathway">
    <text evidence="3">Protein modification; protein glycosylation.</text>
</comment>